<name>A0A2S1LYM0_9SPIR</name>
<reference evidence="2 3" key="1">
    <citation type="submission" date="2018-01" db="EMBL/GenBank/DDBJ databases">
        <title>Genome sequence of Borrelia tachyglossi.</title>
        <authorList>
            <person name="Gofton A.W."/>
        </authorList>
    </citation>
    <scope>NUCLEOTIDE SEQUENCE [LARGE SCALE GENOMIC DNA]</scope>
    <source>
        <strain evidence="2 3">Bc-F10-1268</strain>
        <plasmid evidence="2 3">pl20</plasmid>
        <plasmid evidence="1 3">pl29</plasmid>
    </source>
</reference>
<dbReference type="RefSeq" id="WP_108729756.1">
    <property type="nucleotide sequence ID" value="NZ_CP025787.1"/>
</dbReference>
<dbReference type="Proteomes" id="UP000244655">
    <property type="component" value="Plasmid pl20"/>
</dbReference>
<geneLocation type="plasmid" evidence="2 3">
    <name>pl20</name>
</geneLocation>
<gene>
    <name evidence="1" type="ORF">CR532_05010</name>
    <name evidence="2" type="ORF">CR532_05220</name>
</gene>
<evidence type="ECO:0000313" key="3">
    <source>
        <dbReference type="Proteomes" id="UP000244655"/>
    </source>
</evidence>
<sequence length="320" mass="36632">MSELYDTNYYAREVAHIFGKVKDPIMYNWFEPEQIEFADVKMGYLNTVKWDGFLNSNPTTLANEVNTIATIGFRSETVKINYIKLQYKFRHFKQSAEGYYTSGNYIGDVNNNILPFSNAYLLASNEIIKLINHFILTGVVSIHSAGQNFKKLLPEMYGILNMPHQIEVEVTNGNKDKMDKIFEKIEEGLAKLELGDEFTTPMMVIVDQATSLKLSKPYEPNGLPSTSEKTWEDVVRSTIQAVNNRQPVYIETSNMLSHQILIYPLNPELIKFKPSKYMLPMPNEQVDRDSTDIAHSYIDFVLGGMIATQKTILKVTIKQQ</sequence>
<keyword evidence="3" id="KW-1185">Reference proteome</keyword>
<geneLocation type="plasmid" evidence="1 3">
    <name>pl29</name>
</geneLocation>
<evidence type="ECO:0000313" key="1">
    <source>
        <dbReference type="EMBL" id="AWG43359.1"/>
    </source>
</evidence>
<accession>A0A2S1LYM0</accession>
<dbReference type="OrthoDB" id="350179at2"/>
<dbReference type="AlphaFoldDB" id="A0A2S1LYM0"/>
<keyword evidence="2" id="KW-0614">Plasmid</keyword>
<proteinExistence type="predicted"/>
<evidence type="ECO:0000313" key="2">
    <source>
        <dbReference type="EMBL" id="AWG43398.1"/>
    </source>
</evidence>
<organism evidence="2 3">
    <name type="scientific">Candidatus Borreliella tachyglossi</name>
    <dbReference type="NCBI Taxonomy" id="1964448"/>
    <lineage>
        <taxon>Bacteria</taxon>
        <taxon>Pseudomonadati</taxon>
        <taxon>Spirochaetota</taxon>
        <taxon>Spirochaetia</taxon>
        <taxon>Spirochaetales</taxon>
        <taxon>Borreliaceae</taxon>
        <taxon>Borreliella</taxon>
    </lineage>
</organism>
<dbReference type="EMBL" id="CP025787">
    <property type="protein sequence ID" value="AWG43359.1"/>
    <property type="molecule type" value="Genomic_DNA"/>
</dbReference>
<protein>
    <submittedName>
        <fullName evidence="2">Uncharacterized protein</fullName>
    </submittedName>
</protein>
<dbReference type="EMBL" id="CP025789">
    <property type="protein sequence ID" value="AWG43398.1"/>
    <property type="molecule type" value="Genomic_DNA"/>
</dbReference>
<dbReference type="Proteomes" id="UP000244655">
    <property type="component" value="Plasmid pl29"/>
</dbReference>